<evidence type="ECO:0000256" key="1">
    <source>
        <dbReference type="SAM" id="Phobius"/>
    </source>
</evidence>
<dbReference type="STRING" id="1508389.SAMN05444003_1936"/>
<protein>
    <submittedName>
        <fullName evidence="3">Membrane protease YdiL, CAAX protease family</fullName>
    </submittedName>
</protein>
<feature type="transmembrane region" description="Helical" evidence="1">
    <location>
        <begin position="29"/>
        <end position="49"/>
    </location>
</feature>
<feature type="transmembrane region" description="Helical" evidence="1">
    <location>
        <begin position="279"/>
        <end position="301"/>
    </location>
</feature>
<feature type="transmembrane region" description="Helical" evidence="1">
    <location>
        <begin position="69"/>
        <end position="86"/>
    </location>
</feature>
<dbReference type="InterPro" id="IPR003675">
    <property type="entry name" value="Rce1/LyrA-like_dom"/>
</dbReference>
<gene>
    <name evidence="3" type="ORF">SAMN05444003_1936</name>
</gene>
<dbReference type="EMBL" id="FQXB01000002">
    <property type="protein sequence ID" value="SHH06951.1"/>
    <property type="molecule type" value="Genomic_DNA"/>
</dbReference>
<evidence type="ECO:0000313" key="3">
    <source>
        <dbReference type="EMBL" id="SHH06951.1"/>
    </source>
</evidence>
<proteinExistence type="predicted"/>
<feature type="transmembrane region" description="Helical" evidence="1">
    <location>
        <begin position="107"/>
        <end position="125"/>
    </location>
</feature>
<dbReference type="RefSeq" id="WP_131802785.1">
    <property type="nucleotide sequence ID" value="NZ_FQXB01000002.1"/>
</dbReference>
<feature type="transmembrane region" description="Helical" evidence="1">
    <location>
        <begin position="238"/>
        <end position="259"/>
    </location>
</feature>
<dbReference type="Pfam" id="PF02517">
    <property type="entry name" value="Rce1-like"/>
    <property type="match status" value="1"/>
</dbReference>
<feature type="transmembrane region" description="Helical" evidence="1">
    <location>
        <begin position="137"/>
        <end position="157"/>
    </location>
</feature>
<keyword evidence="3" id="KW-0645">Protease</keyword>
<evidence type="ECO:0000313" key="4">
    <source>
        <dbReference type="Proteomes" id="UP000184074"/>
    </source>
</evidence>
<dbReference type="Proteomes" id="UP000184074">
    <property type="component" value="Unassembled WGS sequence"/>
</dbReference>
<keyword evidence="1" id="KW-0472">Membrane</keyword>
<keyword evidence="4" id="KW-1185">Reference proteome</keyword>
<feature type="domain" description="CAAX prenyl protease 2/Lysostaphin resistance protein A-like" evidence="2">
    <location>
        <begin position="147"/>
        <end position="238"/>
    </location>
</feature>
<dbReference type="AlphaFoldDB" id="A0A1M5PZI0"/>
<keyword evidence="1" id="KW-1133">Transmembrane helix</keyword>
<organism evidence="3 4">
    <name type="scientific">Cognatiyoonia sediminum</name>
    <dbReference type="NCBI Taxonomy" id="1508389"/>
    <lineage>
        <taxon>Bacteria</taxon>
        <taxon>Pseudomonadati</taxon>
        <taxon>Pseudomonadota</taxon>
        <taxon>Alphaproteobacteria</taxon>
        <taxon>Rhodobacterales</taxon>
        <taxon>Paracoccaceae</taxon>
        <taxon>Cognatiyoonia</taxon>
    </lineage>
</organism>
<evidence type="ECO:0000259" key="2">
    <source>
        <dbReference type="Pfam" id="PF02517"/>
    </source>
</evidence>
<dbReference type="GO" id="GO:0006508">
    <property type="term" value="P:proteolysis"/>
    <property type="evidence" value="ECO:0007669"/>
    <property type="project" value="UniProtKB-KW"/>
</dbReference>
<accession>A0A1M5PZI0</accession>
<reference evidence="3 4" key="1">
    <citation type="submission" date="2016-11" db="EMBL/GenBank/DDBJ databases">
        <authorList>
            <person name="Jaros S."/>
            <person name="Januszkiewicz K."/>
            <person name="Wedrychowicz H."/>
        </authorList>
    </citation>
    <scope>NUCLEOTIDE SEQUENCE [LARGE SCALE GENOMIC DNA]</scope>
    <source>
        <strain evidence="3 4">DSM 28715</strain>
    </source>
</reference>
<keyword evidence="1" id="KW-0812">Transmembrane</keyword>
<keyword evidence="3" id="KW-0378">Hydrolase</keyword>
<dbReference type="GO" id="GO:0004175">
    <property type="term" value="F:endopeptidase activity"/>
    <property type="evidence" value="ECO:0007669"/>
    <property type="project" value="UniProtKB-ARBA"/>
</dbReference>
<dbReference type="GO" id="GO:0080120">
    <property type="term" value="P:CAAX-box protein maturation"/>
    <property type="evidence" value="ECO:0007669"/>
    <property type="project" value="UniProtKB-ARBA"/>
</dbReference>
<sequence>MQRTPRPPHLERFFAPAAITPQIGKVIRVMIGIEVIFWITFAVTSPLFFDEDGDGPFPMDTPVGTTLTFAAFGIVLVLFHALAVWVHQRGVESMLGPLDACWRDFKASLKWVGGLAAVISIASLVGTDPDQIEMRPIPTWVFFGVVGGFFIIIQSMTEEVIYRGYLTQQLAVYRPQRWVWVWIPSLIFGASHYFNGYGPADGLVNVIWATCLGLACVDLTERTGNIGAAIGLHAANNLYATLFIGIEGWPNSGLALFLVEYFDPLVFDYSLPAFFDPVNLFQLLYALFILWMMWMATRIAIRA</sequence>
<name>A0A1M5PZI0_9RHOB</name>
<dbReference type="OrthoDB" id="7171777at2"/>